<feature type="transmembrane region" description="Helical" evidence="8">
    <location>
        <begin position="175"/>
        <end position="193"/>
    </location>
</feature>
<dbReference type="AlphaFoldDB" id="A0A9P0AD18"/>
<evidence type="ECO:0000256" key="6">
    <source>
        <dbReference type="ARBA" id="ARBA00022989"/>
    </source>
</evidence>
<feature type="transmembrane region" description="Helical" evidence="8">
    <location>
        <begin position="147"/>
        <end position="169"/>
    </location>
</feature>
<name>A0A9P0AD18_BEMTA</name>
<feature type="transmembrane region" description="Helical" evidence="8">
    <location>
        <begin position="299"/>
        <end position="317"/>
    </location>
</feature>
<dbReference type="Pfam" id="PF00083">
    <property type="entry name" value="Sugar_tr"/>
    <property type="match status" value="1"/>
</dbReference>
<dbReference type="PANTHER" id="PTHR48021">
    <property type="match status" value="1"/>
</dbReference>
<evidence type="ECO:0000256" key="5">
    <source>
        <dbReference type="ARBA" id="ARBA00022692"/>
    </source>
</evidence>
<gene>
    <name evidence="10" type="ORF">BEMITA_LOCUS8000</name>
</gene>
<evidence type="ECO:0000256" key="4">
    <source>
        <dbReference type="ARBA" id="ARBA00022597"/>
    </source>
</evidence>
<evidence type="ECO:0000256" key="2">
    <source>
        <dbReference type="ARBA" id="ARBA00022448"/>
    </source>
</evidence>
<feature type="transmembrane region" description="Helical" evidence="8">
    <location>
        <begin position="324"/>
        <end position="346"/>
    </location>
</feature>
<feature type="transmembrane region" description="Helical" evidence="8">
    <location>
        <begin position="112"/>
        <end position="135"/>
    </location>
</feature>
<dbReference type="Gene3D" id="1.20.1250.20">
    <property type="entry name" value="MFS general substrate transporter like domains"/>
    <property type="match status" value="1"/>
</dbReference>
<keyword evidence="6 8" id="KW-1133">Transmembrane helix</keyword>
<dbReference type="InterPro" id="IPR005828">
    <property type="entry name" value="MFS_sugar_transport-like"/>
</dbReference>
<evidence type="ECO:0000256" key="7">
    <source>
        <dbReference type="ARBA" id="ARBA00023136"/>
    </source>
</evidence>
<comment type="subcellular location">
    <subcellularLocation>
        <location evidence="1">Cell membrane</location>
        <topology evidence="1">Multi-pass membrane protein</topology>
    </subcellularLocation>
</comment>
<feature type="transmembrane region" description="Helical" evidence="8">
    <location>
        <begin position="58"/>
        <end position="81"/>
    </location>
</feature>
<feature type="domain" description="Major facilitator superfamily (MFS) profile" evidence="9">
    <location>
        <begin position="17"/>
        <end position="450"/>
    </location>
</feature>
<keyword evidence="5 8" id="KW-0812">Transmembrane</keyword>
<accession>A0A9P0AD18</accession>
<dbReference type="GO" id="GO:0005886">
    <property type="term" value="C:plasma membrane"/>
    <property type="evidence" value="ECO:0007669"/>
    <property type="project" value="UniProtKB-SubCell"/>
</dbReference>
<dbReference type="PROSITE" id="PS50850">
    <property type="entry name" value="MFS"/>
    <property type="match status" value="1"/>
</dbReference>
<evidence type="ECO:0000313" key="10">
    <source>
        <dbReference type="EMBL" id="CAH0389139.1"/>
    </source>
</evidence>
<keyword evidence="11" id="KW-1185">Reference proteome</keyword>
<feature type="transmembrane region" description="Helical" evidence="8">
    <location>
        <begin position="259"/>
        <end position="279"/>
    </location>
</feature>
<keyword evidence="7 8" id="KW-0472">Membrane</keyword>
<dbReference type="Proteomes" id="UP001152759">
    <property type="component" value="Chromosome 4"/>
</dbReference>
<keyword evidence="3" id="KW-1003">Cell membrane</keyword>
<evidence type="ECO:0000259" key="9">
    <source>
        <dbReference type="PROSITE" id="PS50850"/>
    </source>
</evidence>
<dbReference type="GO" id="GO:0022857">
    <property type="term" value="F:transmembrane transporter activity"/>
    <property type="evidence" value="ECO:0007669"/>
    <property type="project" value="InterPro"/>
</dbReference>
<keyword evidence="2" id="KW-0813">Transport</keyword>
<feature type="transmembrane region" description="Helical" evidence="8">
    <location>
        <begin position="88"/>
        <end position="106"/>
    </location>
</feature>
<dbReference type="InterPro" id="IPR020846">
    <property type="entry name" value="MFS_dom"/>
</dbReference>
<evidence type="ECO:0000313" key="11">
    <source>
        <dbReference type="Proteomes" id="UP001152759"/>
    </source>
</evidence>
<reference evidence="10" key="1">
    <citation type="submission" date="2021-12" db="EMBL/GenBank/DDBJ databases">
        <authorList>
            <person name="King R."/>
        </authorList>
    </citation>
    <scope>NUCLEOTIDE SEQUENCE</scope>
</reference>
<feature type="transmembrane region" description="Helical" evidence="8">
    <location>
        <begin position="12"/>
        <end position="30"/>
    </location>
</feature>
<feature type="transmembrane region" description="Helical" evidence="8">
    <location>
        <begin position="428"/>
        <end position="447"/>
    </location>
</feature>
<dbReference type="InterPro" id="IPR050549">
    <property type="entry name" value="MFS_Trehalose_Transporter"/>
</dbReference>
<evidence type="ECO:0000256" key="1">
    <source>
        <dbReference type="ARBA" id="ARBA00004651"/>
    </source>
</evidence>
<evidence type="ECO:0000256" key="8">
    <source>
        <dbReference type="SAM" id="Phobius"/>
    </source>
</evidence>
<feature type="transmembrane region" description="Helical" evidence="8">
    <location>
        <begin position="358"/>
        <end position="384"/>
    </location>
</feature>
<feature type="transmembrane region" description="Helical" evidence="8">
    <location>
        <begin position="396"/>
        <end position="416"/>
    </location>
</feature>
<dbReference type="InterPro" id="IPR036259">
    <property type="entry name" value="MFS_trans_sf"/>
</dbReference>
<keyword evidence="4" id="KW-0762">Sugar transport</keyword>
<dbReference type="PANTHER" id="PTHR48021:SF1">
    <property type="entry name" value="GH07001P-RELATED"/>
    <property type="match status" value="1"/>
</dbReference>
<dbReference type="PROSITE" id="PS00216">
    <property type="entry name" value="SUGAR_TRANSPORT_1"/>
    <property type="match status" value="1"/>
</dbReference>
<dbReference type="InterPro" id="IPR005829">
    <property type="entry name" value="Sugar_transporter_CS"/>
</dbReference>
<sequence length="479" mass="52759">MISSAWISENKGYLRQILVCCSVSILPFGFGQFATWPSLAIEQLLEGDAGFSVDQSEISIIASTWSLGLCLLPILFGFMLVRQGRRRNLLITAVVYIVAWALILFARSPLWLMAGNFIGGLGSSIQLIIGPIFIAEIADKYIRGALISFYIAAIPLGQAFMCSVGIYVTYFQLNLIALVISTIAFFCILATAVESPSWKLMKQKESEAESCFNYYWNTRNADRTEATVALVELKETVELEMRSQCSYSELVRTPSNVRATIIVAAISLFQGASGILVILDYGSTTLPKYEGFWAPHPTMAAVSILYFFLSLVSAGLVDRLGRKPLTILSNAGDALGTAIVAVFFALERRTEWDTTNLQWLPYVGMLLFIASYGSAMSAMPHVLVGELFAANVRYHASVLSVIAIAGGLAFFNYTYLGGCRLLGTDVMFFIYTLCSIAATIFSWLFMFETKNLSLAEIQAIMTGRKMTSNDPPQELNDLR</sequence>
<dbReference type="SUPFAM" id="SSF103473">
    <property type="entry name" value="MFS general substrate transporter"/>
    <property type="match status" value="1"/>
</dbReference>
<dbReference type="FunFam" id="1.20.1250.20:FF:000218">
    <property type="entry name" value="facilitated trehalose transporter Tret1"/>
    <property type="match status" value="1"/>
</dbReference>
<dbReference type="EMBL" id="OU963865">
    <property type="protein sequence ID" value="CAH0389139.1"/>
    <property type="molecule type" value="Genomic_DNA"/>
</dbReference>
<protein>
    <recommendedName>
        <fullName evidence="9">Major facilitator superfamily (MFS) profile domain-containing protein</fullName>
    </recommendedName>
</protein>
<organism evidence="10 11">
    <name type="scientific">Bemisia tabaci</name>
    <name type="common">Sweetpotato whitefly</name>
    <name type="synonym">Aleurodes tabaci</name>
    <dbReference type="NCBI Taxonomy" id="7038"/>
    <lineage>
        <taxon>Eukaryota</taxon>
        <taxon>Metazoa</taxon>
        <taxon>Ecdysozoa</taxon>
        <taxon>Arthropoda</taxon>
        <taxon>Hexapoda</taxon>
        <taxon>Insecta</taxon>
        <taxon>Pterygota</taxon>
        <taxon>Neoptera</taxon>
        <taxon>Paraneoptera</taxon>
        <taxon>Hemiptera</taxon>
        <taxon>Sternorrhyncha</taxon>
        <taxon>Aleyrodoidea</taxon>
        <taxon>Aleyrodidae</taxon>
        <taxon>Aleyrodinae</taxon>
        <taxon>Bemisia</taxon>
    </lineage>
</organism>
<proteinExistence type="predicted"/>
<evidence type="ECO:0000256" key="3">
    <source>
        <dbReference type="ARBA" id="ARBA00022475"/>
    </source>
</evidence>